<keyword evidence="8" id="KW-1185">Reference proteome</keyword>
<comment type="caution">
    <text evidence="7">The sequence shown here is derived from an EMBL/GenBank/DDBJ whole genome shotgun (WGS) entry which is preliminary data.</text>
</comment>
<gene>
    <name evidence="7" type="ORF">EOI86_23270</name>
</gene>
<evidence type="ECO:0000256" key="2">
    <source>
        <dbReference type="ARBA" id="ARBA00022630"/>
    </source>
</evidence>
<name>A0A437QHL0_9PROT</name>
<keyword evidence="2" id="KW-0285">Flavoprotein</keyword>
<dbReference type="EMBL" id="SADE01000004">
    <property type="protein sequence ID" value="RVU34043.1"/>
    <property type="molecule type" value="Genomic_DNA"/>
</dbReference>
<dbReference type="Proteomes" id="UP000287447">
    <property type="component" value="Unassembled WGS sequence"/>
</dbReference>
<dbReference type="PANTHER" id="PTHR43104:SF4">
    <property type="entry name" value="L-2-HYDROXYGLUTARATE DEHYDROGENASE, MITOCHONDRIAL"/>
    <property type="match status" value="1"/>
</dbReference>
<dbReference type="RefSeq" id="WP_127768073.1">
    <property type="nucleotide sequence ID" value="NZ_SADE01000004.1"/>
</dbReference>
<dbReference type="InterPro" id="IPR006076">
    <property type="entry name" value="FAD-dep_OxRdtase"/>
</dbReference>
<feature type="domain" description="FAD dependent oxidoreductase" evidence="6">
    <location>
        <begin position="8"/>
        <end position="363"/>
    </location>
</feature>
<dbReference type="PANTHER" id="PTHR43104">
    <property type="entry name" value="L-2-HYDROXYGLUTARATE DEHYDROGENASE, MITOCHONDRIAL"/>
    <property type="match status" value="1"/>
</dbReference>
<evidence type="ECO:0000256" key="5">
    <source>
        <dbReference type="ARBA" id="ARBA00037941"/>
    </source>
</evidence>
<comment type="similarity">
    <text evidence="5">Belongs to the L2HGDH family.</text>
</comment>
<evidence type="ECO:0000313" key="7">
    <source>
        <dbReference type="EMBL" id="RVU34043.1"/>
    </source>
</evidence>
<dbReference type="AlphaFoldDB" id="A0A437QHL0"/>
<evidence type="ECO:0000313" key="8">
    <source>
        <dbReference type="Proteomes" id="UP000287447"/>
    </source>
</evidence>
<dbReference type="Gene3D" id="3.30.9.10">
    <property type="entry name" value="D-Amino Acid Oxidase, subunit A, domain 2"/>
    <property type="match status" value="1"/>
</dbReference>
<dbReference type="Pfam" id="PF01266">
    <property type="entry name" value="DAO"/>
    <property type="match status" value="1"/>
</dbReference>
<keyword evidence="3" id="KW-0274">FAD</keyword>
<dbReference type="SUPFAM" id="SSF51905">
    <property type="entry name" value="FAD/NAD(P)-binding domain"/>
    <property type="match status" value="1"/>
</dbReference>
<keyword evidence="4" id="KW-0560">Oxidoreductase</keyword>
<organism evidence="7 8">
    <name type="scientific">Hwanghaeella grinnelliae</name>
    <dbReference type="NCBI Taxonomy" id="2500179"/>
    <lineage>
        <taxon>Bacteria</taxon>
        <taxon>Pseudomonadati</taxon>
        <taxon>Pseudomonadota</taxon>
        <taxon>Alphaproteobacteria</taxon>
        <taxon>Rhodospirillales</taxon>
        <taxon>Rhodospirillaceae</taxon>
        <taxon>Hwanghaeella</taxon>
    </lineage>
</organism>
<accession>A0A437QHL0</accession>
<dbReference type="GO" id="GO:0047545">
    <property type="term" value="F:(S)-2-hydroxyglutarate dehydrogenase activity"/>
    <property type="evidence" value="ECO:0007669"/>
    <property type="project" value="TreeGrafter"/>
</dbReference>
<sequence>MEEAEVETVVIGAGVVGLSCARSLAMAGDDVIVLEAADAIGTETSSRNSEVIHAGIYYPTGSDKAQLCVEGKWMLYDYCASHGVPHSNCGKLIVATEDAHLEKLQAILDKGAENGVDDLEQIGANHAIAMEPALSCVAAINSPSTGIVDSHSLMLAYQGDAEDHGAMIAFNSPVIRGEVTPTGTVLDVGGENPMRLRAKKVVNSAGLHAMKLAAMIEGLDPAKIPPTFYCKGSYFTMARKSPFKGLIYPMPQAAGLGVHVTLDMGGQIRFGPDIEWVDEIDYEVDPARGDSFYEAVRAYWPDLPDGALEPGYSGIRPKIAKPGGAGLDFMIQGPEETGVDGFVNLFGIESPGLTSSLAIGKRVQGLLAP</sequence>
<protein>
    <submittedName>
        <fullName evidence="7">NAD(P)/FAD-dependent oxidoreductase</fullName>
    </submittedName>
</protein>
<dbReference type="InterPro" id="IPR036188">
    <property type="entry name" value="FAD/NAD-bd_sf"/>
</dbReference>
<proteinExistence type="inferred from homology"/>
<dbReference type="OrthoDB" id="9801699at2"/>
<evidence type="ECO:0000256" key="1">
    <source>
        <dbReference type="ARBA" id="ARBA00001974"/>
    </source>
</evidence>
<comment type="cofactor">
    <cofactor evidence="1">
        <name>FAD</name>
        <dbReference type="ChEBI" id="CHEBI:57692"/>
    </cofactor>
</comment>
<evidence type="ECO:0000259" key="6">
    <source>
        <dbReference type="Pfam" id="PF01266"/>
    </source>
</evidence>
<evidence type="ECO:0000256" key="3">
    <source>
        <dbReference type="ARBA" id="ARBA00022827"/>
    </source>
</evidence>
<dbReference type="Gene3D" id="3.50.50.60">
    <property type="entry name" value="FAD/NAD(P)-binding domain"/>
    <property type="match status" value="1"/>
</dbReference>
<evidence type="ECO:0000256" key="4">
    <source>
        <dbReference type="ARBA" id="ARBA00023002"/>
    </source>
</evidence>
<reference evidence="8" key="1">
    <citation type="submission" date="2019-01" db="EMBL/GenBank/DDBJ databases">
        <title>Gri0909 isolated from a small marine red alga.</title>
        <authorList>
            <person name="Kim J."/>
            <person name="Jeong S.E."/>
            <person name="Jeon C.O."/>
        </authorList>
    </citation>
    <scope>NUCLEOTIDE SEQUENCE [LARGE SCALE GENOMIC DNA]</scope>
    <source>
        <strain evidence="8">Gri0909</strain>
    </source>
</reference>